<reference evidence="1" key="1">
    <citation type="journal article" date="2014" name="Front. Microbiol.">
        <title>High frequency of phylogenetically diverse reductive dehalogenase-homologous genes in deep subseafloor sedimentary metagenomes.</title>
        <authorList>
            <person name="Kawai M."/>
            <person name="Futagami T."/>
            <person name="Toyoda A."/>
            <person name="Takaki Y."/>
            <person name="Nishi S."/>
            <person name="Hori S."/>
            <person name="Arai W."/>
            <person name="Tsubouchi T."/>
            <person name="Morono Y."/>
            <person name="Uchiyama I."/>
            <person name="Ito T."/>
            <person name="Fujiyama A."/>
            <person name="Inagaki F."/>
            <person name="Takami H."/>
        </authorList>
    </citation>
    <scope>NUCLEOTIDE SEQUENCE</scope>
    <source>
        <strain evidence="1">Expedition CK06-06</strain>
    </source>
</reference>
<accession>X1VQD7</accession>
<gene>
    <name evidence="1" type="ORF">S12H4_61230</name>
</gene>
<dbReference type="AlphaFoldDB" id="X1VQD7"/>
<proteinExistence type="predicted"/>
<dbReference type="EMBL" id="BARW01040572">
    <property type="protein sequence ID" value="GAJ18926.1"/>
    <property type="molecule type" value="Genomic_DNA"/>
</dbReference>
<feature type="non-terminal residue" evidence="1">
    <location>
        <position position="1"/>
    </location>
</feature>
<evidence type="ECO:0000313" key="1">
    <source>
        <dbReference type="EMBL" id="GAJ18926.1"/>
    </source>
</evidence>
<organism evidence="1">
    <name type="scientific">marine sediment metagenome</name>
    <dbReference type="NCBI Taxonomy" id="412755"/>
    <lineage>
        <taxon>unclassified sequences</taxon>
        <taxon>metagenomes</taxon>
        <taxon>ecological metagenomes</taxon>
    </lineage>
</organism>
<name>X1VQD7_9ZZZZ</name>
<comment type="caution">
    <text evidence="1">The sequence shown here is derived from an EMBL/GenBank/DDBJ whole genome shotgun (WGS) entry which is preliminary data.</text>
</comment>
<sequence length="65" mass="6275">GVVGAGVVGAGVVGAGVVGAGVVGAGAAQAIATITRARQTLPNKTSIFFLVISNSPFKNLVTFGY</sequence>
<protein>
    <submittedName>
        <fullName evidence="1">Uncharacterized protein</fullName>
    </submittedName>
</protein>